<feature type="chain" id="PRO_5015529163" description="DUF481 domain-containing protein" evidence="2">
    <location>
        <begin position="25"/>
        <end position="380"/>
    </location>
</feature>
<protein>
    <recommendedName>
        <fullName evidence="5">DUF481 domain-containing protein</fullName>
    </recommendedName>
</protein>
<evidence type="ECO:0000256" key="2">
    <source>
        <dbReference type="SAM" id="SignalP"/>
    </source>
</evidence>
<evidence type="ECO:0000313" key="3">
    <source>
        <dbReference type="EMBL" id="AWB68318.1"/>
    </source>
</evidence>
<keyword evidence="4" id="KW-1185">Reference proteome</keyword>
<feature type="compositionally biased region" description="Basic residues" evidence="1">
    <location>
        <begin position="111"/>
        <end position="121"/>
    </location>
</feature>
<proteinExistence type="predicted"/>
<reference evidence="3 4" key="1">
    <citation type="submission" date="2018-01" db="EMBL/GenBank/DDBJ databases">
        <title>Genome sequence of a Cantenovulum-like bacteria.</title>
        <authorList>
            <person name="Tan W.R."/>
            <person name="Lau N.-S."/>
            <person name="Go F."/>
            <person name="Amirul A.-A.A."/>
        </authorList>
    </citation>
    <scope>NUCLEOTIDE SEQUENCE [LARGE SCALE GENOMIC DNA]</scope>
    <source>
        <strain evidence="3 4">CCB-QB4</strain>
    </source>
</reference>
<name>A0A2S0VVT8_9ALTE</name>
<dbReference type="AlphaFoldDB" id="A0A2S0VVT8"/>
<feature type="signal peptide" evidence="2">
    <location>
        <begin position="1"/>
        <end position="24"/>
    </location>
</feature>
<organism evidence="3 4">
    <name type="scientific">Saccharobesus litoralis</name>
    <dbReference type="NCBI Taxonomy" id="2172099"/>
    <lineage>
        <taxon>Bacteria</taxon>
        <taxon>Pseudomonadati</taxon>
        <taxon>Pseudomonadota</taxon>
        <taxon>Gammaproteobacteria</taxon>
        <taxon>Alteromonadales</taxon>
        <taxon>Alteromonadaceae</taxon>
        <taxon>Saccharobesus</taxon>
    </lineage>
</organism>
<dbReference type="Proteomes" id="UP000244441">
    <property type="component" value="Chromosome"/>
</dbReference>
<gene>
    <name evidence="3" type="ORF">C2869_18735</name>
</gene>
<dbReference type="InterPro" id="IPR007433">
    <property type="entry name" value="DUF481"/>
</dbReference>
<accession>A0A2S0VVT8</accession>
<dbReference type="Pfam" id="PF04338">
    <property type="entry name" value="DUF481"/>
    <property type="match status" value="1"/>
</dbReference>
<feature type="region of interest" description="Disordered" evidence="1">
    <location>
        <begin position="97"/>
        <end position="127"/>
    </location>
</feature>
<dbReference type="EMBL" id="CP026604">
    <property type="protein sequence ID" value="AWB68318.1"/>
    <property type="molecule type" value="Genomic_DNA"/>
</dbReference>
<feature type="compositionally biased region" description="Low complexity" evidence="1">
    <location>
        <begin position="97"/>
        <end position="110"/>
    </location>
</feature>
<sequence length="380" mass="42255">MVVYLSKLLCCMSFIALVLNQTVAAKNAVAPKDTETKTDNTEYTSEKLQAYAACIKLYADSQEQESQEQTNSQKTILEECAKLADLPLASASKTTTKASTKASVVKAPSKAPKKTQTKPKPKNSAFQNKFTDLPWRASAELGVTDTSGNNTGSLIKFKTDFEWDGNLFRTSLDFDLLYKKDEKERDKRDDQGAIVVDLNGNNVKESYKQTTAHRYNIAVQSNYKGYTDKNQAVFGRMAYSENRFSSFDYQASISIGYNTRLLRSDDSFLDISVGPGIAFEAAIENKGKPEQQIISDDYFQLFSAAKYERKLSETAYFKQHLTIEGNAEDNTKTISETAITSKINGSLALKASIKFVHNSDVAEGFEKTDRTTGATLVYTF</sequence>
<evidence type="ECO:0000313" key="4">
    <source>
        <dbReference type="Proteomes" id="UP000244441"/>
    </source>
</evidence>
<evidence type="ECO:0000256" key="1">
    <source>
        <dbReference type="SAM" id="MobiDB-lite"/>
    </source>
</evidence>
<evidence type="ECO:0008006" key="5">
    <source>
        <dbReference type="Google" id="ProtNLM"/>
    </source>
</evidence>
<keyword evidence="2" id="KW-0732">Signal</keyword>
<dbReference type="KEGG" id="cate:C2869_18735"/>